<dbReference type="InterPro" id="IPR036058">
    <property type="entry name" value="Kazal_dom_sf"/>
</dbReference>
<dbReference type="InterPro" id="IPR056976">
    <property type="entry name" value="EGF1_RECK"/>
</dbReference>
<reference evidence="2 3" key="1">
    <citation type="submission" date="2013-11" db="EMBL/GenBank/DDBJ databases">
        <title>Genome sequencing of Stegodyphus mimosarum.</title>
        <authorList>
            <person name="Bechsgaard J."/>
        </authorList>
    </citation>
    <scope>NUCLEOTIDE SEQUENCE [LARGE SCALE GENOMIC DNA]</scope>
</reference>
<accession>A0A087T8E8</accession>
<dbReference type="EMBL" id="KK113930">
    <property type="protein sequence ID" value="KFM61387.1"/>
    <property type="molecule type" value="Genomic_DNA"/>
</dbReference>
<feature type="non-terminal residue" evidence="2">
    <location>
        <position position="373"/>
    </location>
</feature>
<dbReference type="Pfam" id="PF07648">
    <property type="entry name" value="Kazal_2"/>
    <property type="match status" value="2"/>
</dbReference>
<protein>
    <submittedName>
        <fullName evidence="2">Reversion-inducing cysteine-rich protein with Kazal motif</fullName>
    </submittedName>
</protein>
<dbReference type="AlphaFoldDB" id="A0A087T8E8"/>
<dbReference type="OrthoDB" id="5956770at2759"/>
<feature type="domain" description="Kazal-like" evidence="1">
    <location>
        <begin position="97"/>
        <end position="143"/>
    </location>
</feature>
<proteinExistence type="predicted"/>
<dbReference type="Gene3D" id="3.30.60.30">
    <property type="match status" value="2"/>
</dbReference>
<dbReference type="Proteomes" id="UP000054359">
    <property type="component" value="Unassembled WGS sequence"/>
</dbReference>
<dbReference type="SMART" id="SM00280">
    <property type="entry name" value="KAZAL"/>
    <property type="match status" value="3"/>
</dbReference>
<dbReference type="InterPro" id="IPR002350">
    <property type="entry name" value="Kazal_dom"/>
</dbReference>
<dbReference type="GO" id="GO:0008191">
    <property type="term" value="F:metalloendopeptidase inhibitor activity"/>
    <property type="evidence" value="ECO:0007669"/>
    <property type="project" value="InterPro"/>
</dbReference>
<dbReference type="SUPFAM" id="SSF100895">
    <property type="entry name" value="Kazal-type serine protease inhibitors"/>
    <property type="match status" value="3"/>
</dbReference>
<dbReference type="PANTHER" id="PTHR13487">
    <property type="entry name" value="SERINE PROTEASE INHIBITOR"/>
    <property type="match status" value="1"/>
</dbReference>
<evidence type="ECO:0000259" key="1">
    <source>
        <dbReference type="PROSITE" id="PS51465"/>
    </source>
</evidence>
<dbReference type="PROSITE" id="PS51465">
    <property type="entry name" value="KAZAL_2"/>
    <property type="match status" value="2"/>
</dbReference>
<feature type="domain" description="Kazal-like" evidence="1">
    <location>
        <begin position="166"/>
        <end position="220"/>
    </location>
</feature>
<evidence type="ECO:0000313" key="2">
    <source>
        <dbReference type="EMBL" id="KFM61387.1"/>
    </source>
</evidence>
<organism evidence="2 3">
    <name type="scientific">Stegodyphus mimosarum</name>
    <name type="common">African social velvet spider</name>
    <dbReference type="NCBI Taxonomy" id="407821"/>
    <lineage>
        <taxon>Eukaryota</taxon>
        <taxon>Metazoa</taxon>
        <taxon>Ecdysozoa</taxon>
        <taxon>Arthropoda</taxon>
        <taxon>Chelicerata</taxon>
        <taxon>Arachnida</taxon>
        <taxon>Araneae</taxon>
        <taxon>Araneomorphae</taxon>
        <taxon>Entelegynae</taxon>
        <taxon>Eresoidea</taxon>
        <taxon>Eresidae</taxon>
        <taxon>Stegodyphus</taxon>
    </lineage>
</organism>
<name>A0A087T8E8_STEMI</name>
<evidence type="ECO:0000313" key="3">
    <source>
        <dbReference type="Proteomes" id="UP000054359"/>
    </source>
</evidence>
<dbReference type="PANTHER" id="PTHR13487:SF3">
    <property type="entry name" value="REVERSION-INDUCING CYSTEINE-RICH PROTEIN WITH KAZAL MOTIFS"/>
    <property type="match status" value="1"/>
</dbReference>
<dbReference type="PROSITE" id="PS00282">
    <property type="entry name" value="KAZAL_1"/>
    <property type="match status" value="1"/>
</dbReference>
<dbReference type="STRING" id="407821.A0A087T8E8"/>
<dbReference type="Pfam" id="PF25027">
    <property type="entry name" value="EGF1_RECK"/>
    <property type="match status" value="1"/>
</dbReference>
<dbReference type="InterPro" id="IPR039016">
    <property type="entry name" value="RECK"/>
</dbReference>
<gene>
    <name evidence="2" type="ORF">X975_01380</name>
</gene>
<dbReference type="GO" id="GO:0005886">
    <property type="term" value="C:plasma membrane"/>
    <property type="evidence" value="ECO:0007669"/>
    <property type="project" value="TreeGrafter"/>
</dbReference>
<sequence length="373" mass="41245">MGAVSQLVVPEGTYTQIPRLYRGKHCNSVCYCNKQGMIENCIAMPCINKGHCSVLGKEIPHQGQYFGNCTVCYCFAGELRCARVCKLDSLTNSNMELISGPLCTCSLHYSPVCGLNGKTYRNPCAARCAGLRDNQFRSGSCSDFDPCKENSCGNRKKCVPRKQVCLSFKRKCSQYICAHKDNCEDKSYSPVCDTDNDEHPNICLLLEKKRKLAYFGKCLAKCQRKGKVCGHDGHEYSSECAAWAEKMSIDYRGPCVRRRPVDEDKDGCSRVTCQPLPSEQCSKIFPPNACCPICGAAIKLVYSQRLLDEVVDAIRSIDAATMLKVAKKLQEHVKTAECDVSAYMDDDSTIIALISPNVPRPSPLLIEACAQEA</sequence>
<dbReference type="CDD" id="cd00104">
    <property type="entry name" value="KAZAL_FS"/>
    <property type="match status" value="1"/>
</dbReference>
<dbReference type="OMA" id="FLMECNT"/>
<keyword evidence="3" id="KW-1185">Reference proteome</keyword>
<dbReference type="GO" id="GO:0030198">
    <property type="term" value="P:extracellular matrix organization"/>
    <property type="evidence" value="ECO:0007669"/>
    <property type="project" value="TreeGrafter"/>
</dbReference>